<comment type="caution">
    <text evidence="1">The sequence shown here is derived from an EMBL/GenBank/DDBJ whole genome shotgun (WGS) entry which is preliminary data.</text>
</comment>
<organism evidence="1 2">
    <name type="scientific">Secundilactobacillus collinoides DSM 20515 = JCM 1123</name>
    <dbReference type="NCBI Taxonomy" id="1423733"/>
    <lineage>
        <taxon>Bacteria</taxon>
        <taxon>Bacillati</taxon>
        <taxon>Bacillota</taxon>
        <taxon>Bacilli</taxon>
        <taxon>Lactobacillales</taxon>
        <taxon>Lactobacillaceae</taxon>
        <taxon>Secundilactobacillus</taxon>
    </lineage>
</organism>
<gene>
    <name evidence="1" type="ORF">FC82_GL000009</name>
</gene>
<dbReference type="AlphaFoldDB" id="A0A0R2BFI2"/>
<name>A0A0R2BFI2_SECCO</name>
<evidence type="ECO:0000313" key="1">
    <source>
        <dbReference type="EMBL" id="KRM77985.1"/>
    </source>
</evidence>
<sequence length="78" mass="8831">MTYNSPYADLNTPNRFTLALRLAGQYHLDVSQIMFTYLKVAEPILQNQSGRTISPTIQRKIDDRFTKTLRALAAGKDA</sequence>
<accession>A0A0R2BFI2</accession>
<dbReference type="RefSeq" id="WP_054762425.1">
    <property type="nucleotide sequence ID" value="NZ_AYYR01000001.1"/>
</dbReference>
<evidence type="ECO:0000313" key="2">
    <source>
        <dbReference type="Proteomes" id="UP000051845"/>
    </source>
</evidence>
<proteinExistence type="predicted"/>
<dbReference type="Proteomes" id="UP000051845">
    <property type="component" value="Unassembled WGS sequence"/>
</dbReference>
<dbReference type="PATRIC" id="fig|1423733.4.peg.9"/>
<reference evidence="1 2" key="1">
    <citation type="journal article" date="2015" name="Genome Announc.">
        <title>Expanding the biotechnology potential of lactobacilli through comparative genomics of 213 strains and associated genera.</title>
        <authorList>
            <person name="Sun Z."/>
            <person name="Harris H.M."/>
            <person name="McCann A."/>
            <person name="Guo C."/>
            <person name="Argimon S."/>
            <person name="Zhang W."/>
            <person name="Yang X."/>
            <person name="Jeffery I.B."/>
            <person name="Cooney J.C."/>
            <person name="Kagawa T.F."/>
            <person name="Liu W."/>
            <person name="Song Y."/>
            <person name="Salvetti E."/>
            <person name="Wrobel A."/>
            <person name="Rasinkangas P."/>
            <person name="Parkhill J."/>
            <person name="Rea M.C."/>
            <person name="O'Sullivan O."/>
            <person name="Ritari J."/>
            <person name="Douillard F.P."/>
            <person name="Paul Ross R."/>
            <person name="Yang R."/>
            <person name="Briner A.E."/>
            <person name="Felis G.E."/>
            <person name="de Vos W.M."/>
            <person name="Barrangou R."/>
            <person name="Klaenhammer T.R."/>
            <person name="Caufield P.W."/>
            <person name="Cui Y."/>
            <person name="Zhang H."/>
            <person name="O'Toole P.W."/>
        </authorList>
    </citation>
    <scope>NUCLEOTIDE SEQUENCE [LARGE SCALE GENOMIC DNA]</scope>
    <source>
        <strain evidence="1 2">DSM 20515</strain>
    </source>
</reference>
<protein>
    <submittedName>
        <fullName evidence="1">Uncharacterized protein</fullName>
    </submittedName>
</protein>
<dbReference type="EMBL" id="AYYR01000001">
    <property type="protein sequence ID" value="KRM77985.1"/>
    <property type="molecule type" value="Genomic_DNA"/>
</dbReference>